<dbReference type="eggNOG" id="COG0791">
    <property type="taxonomic scope" value="Bacteria"/>
</dbReference>
<keyword evidence="4" id="KW-0788">Thiol protease</keyword>
<dbReference type="Pfam" id="PF00877">
    <property type="entry name" value="NLPC_P60"/>
    <property type="match status" value="1"/>
</dbReference>
<dbReference type="InterPro" id="IPR051202">
    <property type="entry name" value="Peptidase_C40"/>
</dbReference>
<dbReference type="Proteomes" id="UP000014174">
    <property type="component" value="Unassembled WGS sequence"/>
</dbReference>
<dbReference type="Gene3D" id="2.30.30.40">
    <property type="entry name" value="SH3 Domains"/>
    <property type="match status" value="2"/>
</dbReference>
<name>R9GV43_9SPHI</name>
<reference evidence="7 8" key="1">
    <citation type="journal article" date="2013" name="Genome Announc.">
        <title>Draft Genome Sequence of Arcticibacter svalbardensis Strain MN12-7T, a Member of the Family Sphingobacteriaceae Isolated from an Arctic Soil Sample.</title>
        <authorList>
            <person name="Shivaji S."/>
            <person name="Ara S."/>
            <person name="Prasad S."/>
            <person name="Manasa B.P."/>
            <person name="Begum Z."/>
            <person name="Singh A."/>
            <person name="Kumar Pinnaka A."/>
        </authorList>
    </citation>
    <scope>NUCLEOTIDE SEQUENCE [LARGE SCALE GENOMIC DNA]</scope>
    <source>
        <strain evidence="7 8">MN12-7</strain>
    </source>
</reference>
<evidence type="ECO:0000256" key="5">
    <source>
        <dbReference type="SAM" id="SignalP"/>
    </source>
</evidence>
<dbReference type="SUPFAM" id="SSF54001">
    <property type="entry name" value="Cysteine proteinases"/>
    <property type="match status" value="1"/>
</dbReference>
<keyword evidence="2" id="KW-0645">Protease</keyword>
<dbReference type="GO" id="GO:0008234">
    <property type="term" value="F:cysteine-type peptidase activity"/>
    <property type="evidence" value="ECO:0007669"/>
    <property type="project" value="UniProtKB-KW"/>
</dbReference>
<evidence type="ECO:0000256" key="1">
    <source>
        <dbReference type="ARBA" id="ARBA00007074"/>
    </source>
</evidence>
<dbReference type="STRING" id="1150600.ADIARSV_4081"/>
<dbReference type="Pfam" id="PF18348">
    <property type="entry name" value="SH3_16"/>
    <property type="match status" value="1"/>
</dbReference>
<keyword evidence="5" id="KW-0732">Signal</keyword>
<comment type="similarity">
    <text evidence="1">Belongs to the peptidase C40 family.</text>
</comment>
<dbReference type="AlphaFoldDB" id="R9GV43"/>
<feature type="signal peptide" evidence="5">
    <location>
        <begin position="1"/>
        <end position="19"/>
    </location>
</feature>
<dbReference type="InterPro" id="IPR041382">
    <property type="entry name" value="SH3_16"/>
</dbReference>
<evidence type="ECO:0000256" key="4">
    <source>
        <dbReference type="ARBA" id="ARBA00022807"/>
    </source>
</evidence>
<evidence type="ECO:0000259" key="6">
    <source>
        <dbReference type="PROSITE" id="PS51935"/>
    </source>
</evidence>
<evidence type="ECO:0000313" key="8">
    <source>
        <dbReference type="Proteomes" id="UP000014174"/>
    </source>
</evidence>
<feature type="domain" description="NlpC/P60" evidence="6">
    <location>
        <begin position="243"/>
        <end position="385"/>
    </location>
</feature>
<sequence length="409" mass="45625">MKQLFLLLFILSNAFLHTAKSAPSDSLLLKRCDVLVAYVKNQFVPDGRTDIFSTAFTNDTLKVETTNQAAYDRLKVLIAQDKIPVTLIENYLPAKELKDKEFALVTLSVANHRDKPAHSAEMVTQTLLGTPLQILKQSGGYYLVRTPDRYISWVSSAEIETMTAFAFNKWKQAEKVVYLPEYGRAYTEASDGSLPVSDLVAGDILEVLESKGKYLKVSYPDKRVAYLVRKDTAPYQKWISRPAPEAKQILSTAEQFIGIPYLWGGTSVKGMDCSGFTKTCYYLNGIILARDASQQALYGEKVEIYDQDSLSIPKCIANLQAGDLLFFSPGGTKGVNPRITHTAIYIGKGKFIQAAGLIRINSMLKDDPEYDDFQSRKLVAARRILNSVGTPGISRIDQHAFYQTLSKRP</sequence>
<accession>R9GV43</accession>
<proteinExistence type="inferred from homology"/>
<dbReference type="PATRIC" id="fig|1150600.3.peg.4040"/>
<gene>
    <name evidence="7" type="ORF">ADIARSV_4081</name>
</gene>
<evidence type="ECO:0000313" key="7">
    <source>
        <dbReference type="EMBL" id="EOR92799.1"/>
    </source>
</evidence>
<dbReference type="EMBL" id="AQPN01000143">
    <property type="protein sequence ID" value="EOR92799.1"/>
    <property type="molecule type" value="Genomic_DNA"/>
</dbReference>
<organism evidence="7 8">
    <name type="scientific">Arcticibacter svalbardensis MN12-7</name>
    <dbReference type="NCBI Taxonomy" id="1150600"/>
    <lineage>
        <taxon>Bacteria</taxon>
        <taxon>Pseudomonadati</taxon>
        <taxon>Bacteroidota</taxon>
        <taxon>Sphingobacteriia</taxon>
        <taxon>Sphingobacteriales</taxon>
        <taxon>Sphingobacteriaceae</taxon>
        <taxon>Arcticibacter</taxon>
    </lineage>
</organism>
<dbReference type="InterPro" id="IPR000064">
    <property type="entry name" value="NLP_P60_dom"/>
</dbReference>
<dbReference type="OrthoDB" id="9813368at2"/>
<evidence type="ECO:0000256" key="3">
    <source>
        <dbReference type="ARBA" id="ARBA00022801"/>
    </source>
</evidence>
<evidence type="ECO:0000256" key="2">
    <source>
        <dbReference type="ARBA" id="ARBA00022670"/>
    </source>
</evidence>
<keyword evidence="8" id="KW-1185">Reference proteome</keyword>
<dbReference type="GO" id="GO:0006508">
    <property type="term" value="P:proteolysis"/>
    <property type="evidence" value="ECO:0007669"/>
    <property type="project" value="UniProtKB-KW"/>
</dbReference>
<dbReference type="PROSITE" id="PS51935">
    <property type="entry name" value="NLPC_P60"/>
    <property type="match status" value="1"/>
</dbReference>
<feature type="chain" id="PRO_5004472321" description="NlpC/P60 domain-containing protein" evidence="5">
    <location>
        <begin position="20"/>
        <end position="409"/>
    </location>
</feature>
<dbReference type="Gene3D" id="3.90.1720.10">
    <property type="entry name" value="endopeptidase domain like (from Nostoc punctiforme)"/>
    <property type="match status" value="1"/>
</dbReference>
<protein>
    <recommendedName>
        <fullName evidence="6">NlpC/P60 domain-containing protein</fullName>
    </recommendedName>
</protein>
<dbReference type="PANTHER" id="PTHR47053">
    <property type="entry name" value="MUREIN DD-ENDOPEPTIDASE MEPH-RELATED"/>
    <property type="match status" value="1"/>
</dbReference>
<comment type="caution">
    <text evidence="7">The sequence shown here is derived from an EMBL/GenBank/DDBJ whole genome shotgun (WGS) entry which is preliminary data.</text>
</comment>
<dbReference type="PANTHER" id="PTHR47053:SF1">
    <property type="entry name" value="MUREIN DD-ENDOPEPTIDASE MEPH-RELATED"/>
    <property type="match status" value="1"/>
</dbReference>
<dbReference type="RefSeq" id="WP_016197300.1">
    <property type="nucleotide sequence ID" value="NZ_AQPN01000143.1"/>
</dbReference>
<dbReference type="InterPro" id="IPR038765">
    <property type="entry name" value="Papain-like_cys_pep_sf"/>
</dbReference>
<keyword evidence="3" id="KW-0378">Hydrolase</keyword>